<feature type="region of interest" description="Disordered" evidence="1">
    <location>
        <begin position="84"/>
        <end position="110"/>
    </location>
</feature>
<evidence type="ECO:0000313" key="2">
    <source>
        <dbReference type="EMBL" id="USW56423.1"/>
    </source>
</evidence>
<protein>
    <submittedName>
        <fullName evidence="2">Quorum-sensing-regulated virulence factor</fullName>
    </submittedName>
</protein>
<dbReference type="InterPro" id="IPR024530">
    <property type="entry name" value="QSregVF_b"/>
</dbReference>
<proteinExistence type="predicted"/>
<dbReference type="Proteomes" id="UP001056384">
    <property type="component" value="Chromosome 8"/>
</dbReference>
<feature type="region of interest" description="Disordered" evidence="1">
    <location>
        <begin position="1"/>
        <end position="35"/>
    </location>
</feature>
<sequence length="289" mass="32638">MAHSQIPSGSQMTTTTDPSHASSQGIEPPYTFPWGKHKGNQIEEIPLEYLRWLQTSSNAYNINLTMQRVVEEYVAATLHYPSSQPLSSTLPASRPGSSQQRQPLGPLSSNVNRSQVPYVLHFGKHKGQLLANVPSDYIAWLRQSDMIKEREQLAEAMRNYDAGHHLPTEYKLCFDKWKGYTLAEVAPSYLTNLHDSDAAKENGDLRAALAEHKQANALKQRLTQKSGSTKKPFHCPSEVTTDYRRYYYNGDRKGGQMWIGCNDALKYFGADRNAMRAAGLRPFTRGQRF</sequence>
<dbReference type="AlphaFoldDB" id="A0A9Q9B041"/>
<feature type="compositionally biased region" description="Polar residues" evidence="1">
    <location>
        <begin position="1"/>
        <end position="25"/>
    </location>
</feature>
<dbReference type="EMBL" id="CP099425">
    <property type="protein sequence ID" value="USW56423.1"/>
    <property type="molecule type" value="Genomic_DNA"/>
</dbReference>
<keyword evidence="3" id="KW-1185">Reference proteome</keyword>
<evidence type="ECO:0000313" key="3">
    <source>
        <dbReference type="Proteomes" id="UP001056384"/>
    </source>
</evidence>
<name>A0A9Q9B041_9PEZI</name>
<organism evidence="2 3">
    <name type="scientific">Septoria linicola</name>
    <dbReference type="NCBI Taxonomy" id="215465"/>
    <lineage>
        <taxon>Eukaryota</taxon>
        <taxon>Fungi</taxon>
        <taxon>Dikarya</taxon>
        <taxon>Ascomycota</taxon>
        <taxon>Pezizomycotina</taxon>
        <taxon>Dothideomycetes</taxon>
        <taxon>Dothideomycetidae</taxon>
        <taxon>Mycosphaerellales</taxon>
        <taxon>Mycosphaerellaceae</taxon>
        <taxon>Septoria</taxon>
    </lineage>
</organism>
<evidence type="ECO:0000256" key="1">
    <source>
        <dbReference type="SAM" id="MobiDB-lite"/>
    </source>
</evidence>
<reference evidence="2" key="1">
    <citation type="submission" date="2022-06" db="EMBL/GenBank/DDBJ databases">
        <title>Complete genome sequences of two strains of the flax pathogen Septoria linicola.</title>
        <authorList>
            <person name="Lapalu N."/>
            <person name="Simon A."/>
            <person name="Demenou B."/>
            <person name="Paumier D."/>
            <person name="Guillot M.-P."/>
            <person name="Gout L."/>
            <person name="Valade R."/>
        </authorList>
    </citation>
    <scope>NUCLEOTIDE SEQUENCE</scope>
    <source>
        <strain evidence="2">SE15195</strain>
    </source>
</reference>
<gene>
    <name evidence="2" type="ORF">Slin15195_G097420</name>
</gene>
<dbReference type="Pfam" id="PF12843">
    <property type="entry name" value="QSregVF_b"/>
    <property type="match status" value="1"/>
</dbReference>
<accession>A0A9Q9B041</accession>